<dbReference type="InterPro" id="IPR036412">
    <property type="entry name" value="HAD-like_sf"/>
</dbReference>
<dbReference type="Proteomes" id="UP001519287">
    <property type="component" value="Unassembled WGS sequence"/>
</dbReference>
<dbReference type="NCBIfam" id="TIGR01484">
    <property type="entry name" value="HAD-SF-IIB"/>
    <property type="match status" value="1"/>
</dbReference>
<dbReference type="RefSeq" id="WP_209976286.1">
    <property type="nucleotide sequence ID" value="NZ_JAGGLB010000025.1"/>
</dbReference>
<keyword evidence="2" id="KW-1185">Reference proteome</keyword>
<proteinExistence type="predicted"/>
<accession>A0ABS4J3M4</accession>
<comment type="caution">
    <text evidence="1">The sequence shown here is derived from an EMBL/GenBank/DDBJ whole genome shotgun (WGS) entry which is preliminary data.</text>
</comment>
<dbReference type="SUPFAM" id="SSF56784">
    <property type="entry name" value="HAD-like"/>
    <property type="match status" value="1"/>
</dbReference>
<organism evidence="1 2">
    <name type="scientific">Paenibacillus eucommiae</name>
    <dbReference type="NCBI Taxonomy" id="1355755"/>
    <lineage>
        <taxon>Bacteria</taxon>
        <taxon>Bacillati</taxon>
        <taxon>Bacillota</taxon>
        <taxon>Bacilli</taxon>
        <taxon>Bacillales</taxon>
        <taxon>Paenibacillaceae</taxon>
        <taxon>Paenibacillus</taxon>
    </lineage>
</organism>
<dbReference type="Gene3D" id="3.30.1240.10">
    <property type="match status" value="1"/>
</dbReference>
<protein>
    <submittedName>
        <fullName evidence="1">Cof subfamily protein (Haloacid dehalogenase superfamily)</fullName>
    </submittedName>
</protein>
<dbReference type="Pfam" id="PF08282">
    <property type="entry name" value="Hydrolase_3"/>
    <property type="match status" value="1"/>
</dbReference>
<reference evidence="1 2" key="1">
    <citation type="submission" date="2021-03" db="EMBL/GenBank/DDBJ databases">
        <title>Genomic Encyclopedia of Type Strains, Phase IV (KMG-IV): sequencing the most valuable type-strain genomes for metagenomic binning, comparative biology and taxonomic classification.</title>
        <authorList>
            <person name="Goeker M."/>
        </authorList>
    </citation>
    <scope>NUCLEOTIDE SEQUENCE [LARGE SCALE GENOMIC DNA]</scope>
    <source>
        <strain evidence="1 2">DSM 26048</strain>
    </source>
</reference>
<name>A0ABS4J3M4_9BACL</name>
<dbReference type="InterPro" id="IPR006379">
    <property type="entry name" value="HAD-SF_hydro_IIB"/>
</dbReference>
<evidence type="ECO:0000313" key="2">
    <source>
        <dbReference type="Proteomes" id="UP001519287"/>
    </source>
</evidence>
<sequence>MNTLYVSDLDGTLLDDNQAISMEALEILNHLIEQGMKFTIATARSIESAREILQGLKINLPLVLINGVFIYDYESNRNVKSNYLSGYAGARIIQTYLELGLNPLVYTTDCNGNSIIHYKGVFNQSEDNYIGSRLSKGDKRFRLVENYEACMDENIITINAIDTPAKLNAAYKEYIENIECVCHFGPDIYTPGFHWLEIANCHATKKQAVLYLKEKYHFDRLVCFGDNLNDLPMFEAADEKYAVSNAHEMIRNVADKVIDSNLNNGVPKYLSSVFGL</sequence>
<dbReference type="PANTHER" id="PTHR10000:SF8">
    <property type="entry name" value="HAD SUPERFAMILY HYDROLASE-LIKE, TYPE 3"/>
    <property type="match status" value="1"/>
</dbReference>
<dbReference type="Gene3D" id="3.40.50.1000">
    <property type="entry name" value="HAD superfamily/HAD-like"/>
    <property type="match status" value="1"/>
</dbReference>
<gene>
    <name evidence="1" type="ORF">J2Z66_006080</name>
</gene>
<dbReference type="InterPro" id="IPR023214">
    <property type="entry name" value="HAD_sf"/>
</dbReference>
<dbReference type="PANTHER" id="PTHR10000">
    <property type="entry name" value="PHOSPHOSERINE PHOSPHATASE"/>
    <property type="match status" value="1"/>
</dbReference>
<evidence type="ECO:0000313" key="1">
    <source>
        <dbReference type="EMBL" id="MBP1994444.1"/>
    </source>
</evidence>
<dbReference type="EMBL" id="JAGGLB010000025">
    <property type="protein sequence ID" value="MBP1994444.1"/>
    <property type="molecule type" value="Genomic_DNA"/>
</dbReference>